<reference evidence="2" key="1">
    <citation type="submission" date="2016-12" db="EMBL/GenBank/DDBJ databases">
        <authorList>
            <person name="Jung M.Y."/>
            <person name="Lee S.H."/>
        </authorList>
    </citation>
    <scope>NUCLEOTIDE SEQUENCE [LARGE SCALE GENOMIC DNA]</scope>
    <source>
        <strain evidence="2">WiKim39</strain>
    </source>
</reference>
<dbReference type="Proteomes" id="UP000187499">
    <property type="component" value="Chromosome"/>
</dbReference>
<protein>
    <recommendedName>
        <fullName evidence="3">DUF1934 domain-containing protein</fullName>
    </recommendedName>
</protein>
<proteinExistence type="predicted"/>
<organism evidence="1 2">
    <name type="scientific">Companilactobacillus allii</name>
    <dbReference type="NCBI Taxonomy" id="1847728"/>
    <lineage>
        <taxon>Bacteria</taxon>
        <taxon>Bacillati</taxon>
        <taxon>Bacillota</taxon>
        <taxon>Bacilli</taxon>
        <taxon>Lactobacillales</taxon>
        <taxon>Lactobacillaceae</taxon>
        <taxon>Companilactobacillus</taxon>
    </lineage>
</organism>
<dbReference type="InterPro" id="IPR012674">
    <property type="entry name" value="Calycin"/>
</dbReference>
<dbReference type="Pfam" id="PF09148">
    <property type="entry name" value="DUF1934"/>
    <property type="match status" value="1"/>
</dbReference>
<gene>
    <name evidence="1" type="ORF">BTM29_01050</name>
</gene>
<dbReference type="EMBL" id="CP019323">
    <property type="protein sequence ID" value="APX71223.1"/>
    <property type="molecule type" value="Genomic_DNA"/>
</dbReference>
<evidence type="ECO:0000313" key="1">
    <source>
        <dbReference type="EMBL" id="APX71223.1"/>
    </source>
</evidence>
<dbReference type="STRING" id="1847728.BTM29_01050"/>
<dbReference type="RefSeq" id="WP_076613727.1">
    <property type="nucleotide sequence ID" value="NZ_CP019323.1"/>
</dbReference>
<sequence length="146" mass="16390">MENNSVNVNVELNMETLQAGEITHTKIVEPGKFTKIGKSMYLRFDESLDNNDKASILVKVGDDGEIHLKRVAKSTNLASLLYFTHKKHNSGHLQTEYGVLPLGTFTNDSVVEVINKPLSGKINIDYDLIYDNNIVGNYKFRLIFSA</sequence>
<name>A0A1P8Q027_9LACO</name>
<dbReference type="InterPro" id="IPR015231">
    <property type="entry name" value="DUF1934"/>
</dbReference>
<keyword evidence="2" id="KW-1185">Reference proteome</keyword>
<dbReference type="AlphaFoldDB" id="A0A1P8Q027"/>
<accession>A0A1P8Q027</accession>
<evidence type="ECO:0008006" key="3">
    <source>
        <dbReference type="Google" id="ProtNLM"/>
    </source>
</evidence>
<evidence type="ECO:0000313" key="2">
    <source>
        <dbReference type="Proteomes" id="UP000187499"/>
    </source>
</evidence>
<dbReference type="SUPFAM" id="SSF50814">
    <property type="entry name" value="Lipocalins"/>
    <property type="match status" value="1"/>
</dbReference>
<dbReference type="KEGG" id="lalw:BTM29_01050"/>
<dbReference type="OrthoDB" id="2151645at2"/>
<dbReference type="Gene3D" id="2.40.128.20">
    <property type="match status" value="1"/>
</dbReference>